<comment type="caution">
    <text evidence="2">The sequence shown here is derived from an EMBL/GenBank/DDBJ whole genome shotgun (WGS) entry which is preliminary data.</text>
</comment>
<evidence type="ECO:0000313" key="2">
    <source>
        <dbReference type="EMBL" id="KKM05951.1"/>
    </source>
</evidence>
<dbReference type="EMBL" id="LAZR01016103">
    <property type="protein sequence ID" value="KKM05951.1"/>
    <property type="molecule type" value="Genomic_DNA"/>
</dbReference>
<protein>
    <submittedName>
        <fullName evidence="2">Uncharacterized protein</fullName>
    </submittedName>
</protein>
<proteinExistence type="predicted"/>
<reference evidence="2" key="1">
    <citation type="journal article" date="2015" name="Nature">
        <title>Complex archaea that bridge the gap between prokaryotes and eukaryotes.</title>
        <authorList>
            <person name="Spang A."/>
            <person name="Saw J.H."/>
            <person name="Jorgensen S.L."/>
            <person name="Zaremba-Niedzwiedzka K."/>
            <person name="Martijn J."/>
            <person name="Lind A.E."/>
            <person name="van Eijk R."/>
            <person name="Schleper C."/>
            <person name="Guy L."/>
            <person name="Ettema T.J."/>
        </authorList>
    </citation>
    <scope>NUCLEOTIDE SEQUENCE</scope>
</reference>
<name>A0A0F9JJK5_9ZZZZ</name>
<sequence length="25" mass="2801">EIPEIPEVVKPTDKEGPALKKKARK</sequence>
<evidence type="ECO:0000256" key="1">
    <source>
        <dbReference type="SAM" id="MobiDB-lite"/>
    </source>
</evidence>
<feature type="non-terminal residue" evidence="2">
    <location>
        <position position="1"/>
    </location>
</feature>
<gene>
    <name evidence="2" type="ORF">LCGC14_1748850</name>
</gene>
<accession>A0A0F9JJK5</accession>
<organism evidence="2">
    <name type="scientific">marine sediment metagenome</name>
    <dbReference type="NCBI Taxonomy" id="412755"/>
    <lineage>
        <taxon>unclassified sequences</taxon>
        <taxon>metagenomes</taxon>
        <taxon>ecological metagenomes</taxon>
    </lineage>
</organism>
<dbReference type="AlphaFoldDB" id="A0A0F9JJK5"/>
<feature type="region of interest" description="Disordered" evidence="1">
    <location>
        <begin position="1"/>
        <end position="25"/>
    </location>
</feature>